<sequence length="67" mass="7763">MEPSHVWLRVADNSKPEESDDEADELEMDSDTGAGEVDACADNFFNNFRHQLKQQRINSYGPTYVRW</sequence>
<dbReference type="EnsemblPlants" id="OPUNC05G04850.1">
    <property type="protein sequence ID" value="OPUNC05G04850.1"/>
    <property type="gene ID" value="OPUNC05G04850"/>
</dbReference>
<dbReference type="HOGENOM" id="CLU_2816883_0_0_1"/>
<dbReference type="Pfam" id="PF05553">
    <property type="entry name" value="DUF761"/>
    <property type="match status" value="1"/>
</dbReference>
<evidence type="ECO:0000256" key="1">
    <source>
        <dbReference type="SAM" id="MobiDB-lite"/>
    </source>
</evidence>
<dbReference type="Gramene" id="OPUNC05G04850.1">
    <property type="protein sequence ID" value="OPUNC05G04850.1"/>
    <property type="gene ID" value="OPUNC05G04850"/>
</dbReference>
<keyword evidence="3" id="KW-1185">Reference proteome</keyword>
<reference evidence="2" key="1">
    <citation type="submission" date="2015-04" db="UniProtKB">
        <authorList>
            <consortium name="EnsemblPlants"/>
        </authorList>
    </citation>
    <scope>IDENTIFICATION</scope>
</reference>
<name>A0A0E0KZ61_ORYPU</name>
<protein>
    <submittedName>
        <fullName evidence="2">Uncharacterized protein</fullName>
    </submittedName>
</protein>
<proteinExistence type="predicted"/>
<dbReference type="InterPro" id="IPR008480">
    <property type="entry name" value="DUF761_pln"/>
</dbReference>
<organism evidence="2">
    <name type="scientific">Oryza punctata</name>
    <name type="common">Red rice</name>
    <dbReference type="NCBI Taxonomy" id="4537"/>
    <lineage>
        <taxon>Eukaryota</taxon>
        <taxon>Viridiplantae</taxon>
        <taxon>Streptophyta</taxon>
        <taxon>Embryophyta</taxon>
        <taxon>Tracheophyta</taxon>
        <taxon>Spermatophyta</taxon>
        <taxon>Magnoliopsida</taxon>
        <taxon>Liliopsida</taxon>
        <taxon>Poales</taxon>
        <taxon>Poaceae</taxon>
        <taxon>BOP clade</taxon>
        <taxon>Oryzoideae</taxon>
        <taxon>Oryzeae</taxon>
        <taxon>Oryzinae</taxon>
        <taxon>Oryza</taxon>
    </lineage>
</organism>
<accession>A0A0E0KZ61</accession>
<evidence type="ECO:0000313" key="2">
    <source>
        <dbReference type="EnsemblPlants" id="OPUNC05G04850.1"/>
    </source>
</evidence>
<feature type="compositionally biased region" description="Acidic residues" evidence="1">
    <location>
        <begin position="18"/>
        <end position="30"/>
    </location>
</feature>
<reference evidence="2" key="2">
    <citation type="submission" date="2018-05" db="EMBL/GenBank/DDBJ databases">
        <title>OpunRS2 (Oryza punctata Reference Sequence Version 2).</title>
        <authorList>
            <person name="Zhang J."/>
            <person name="Kudrna D."/>
            <person name="Lee S."/>
            <person name="Talag J."/>
            <person name="Welchert J."/>
            <person name="Wing R.A."/>
        </authorList>
    </citation>
    <scope>NUCLEOTIDE SEQUENCE [LARGE SCALE GENOMIC DNA]</scope>
</reference>
<feature type="region of interest" description="Disordered" evidence="1">
    <location>
        <begin position="1"/>
        <end position="35"/>
    </location>
</feature>
<dbReference type="AlphaFoldDB" id="A0A0E0KZ61"/>
<dbReference type="Proteomes" id="UP000026962">
    <property type="component" value="Chromosome 5"/>
</dbReference>
<evidence type="ECO:0000313" key="3">
    <source>
        <dbReference type="Proteomes" id="UP000026962"/>
    </source>
</evidence>